<sequence>MLIAVVLKDRVSWDFFQTEFRKKYFLELKQGHRIVVEYEREFVRLSKYAQECILSEAVMCTRFKEGLNEGIQLLVEILELKEFVVLIDQTHKAEEFAKQIKRQSLKSETRKMNESHSRMSAPSRLLSKDRGKQASRLPKNSGNARVTRSGTKDIAVRFEAQAPTRAFTIRAREDVSTPDVIVGTFSLFDVTIYADPRSTHSYICTALVMDKKIPIE</sequence>
<proteinExistence type="predicted"/>
<keyword evidence="3" id="KW-0808">Transferase</keyword>
<gene>
    <name evidence="3" type="ORF">EPI10_023403</name>
</gene>
<dbReference type="EMBL" id="SMMG02000005">
    <property type="protein sequence ID" value="KAA3472988.1"/>
    <property type="molecule type" value="Genomic_DNA"/>
</dbReference>
<dbReference type="PANTHER" id="PTHR34482">
    <property type="entry name" value="DNA DAMAGE-INDUCIBLE PROTEIN 1-LIKE"/>
    <property type="match status" value="1"/>
</dbReference>
<dbReference type="Pfam" id="PF03732">
    <property type="entry name" value="Retrotrans_gag"/>
    <property type="match status" value="1"/>
</dbReference>
<dbReference type="AlphaFoldDB" id="A0A5B6VVA7"/>
<evidence type="ECO:0000313" key="4">
    <source>
        <dbReference type="Proteomes" id="UP000325315"/>
    </source>
</evidence>
<dbReference type="GO" id="GO:0032259">
    <property type="term" value="P:methylation"/>
    <property type="evidence" value="ECO:0007669"/>
    <property type="project" value="UniProtKB-KW"/>
</dbReference>
<keyword evidence="4" id="KW-1185">Reference proteome</keyword>
<dbReference type="PANTHER" id="PTHR34482:SF36">
    <property type="entry name" value="RETROTRANSPOSON GAG DOMAIN-CONTAINING PROTEIN"/>
    <property type="match status" value="1"/>
</dbReference>
<protein>
    <submittedName>
        <fullName evidence="3">Hexaprenyldihydroxybenzoate methyltransferase, mitochondrial-like protein</fullName>
    </submittedName>
</protein>
<dbReference type="InterPro" id="IPR005162">
    <property type="entry name" value="Retrotrans_gag_dom"/>
</dbReference>
<feature type="domain" description="Retrotransposon gag" evidence="2">
    <location>
        <begin position="12"/>
        <end position="69"/>
    </location>
</feature>
<name>A0A5B6VVA7_9ROSI</name>
<reference evidence="4" key="1">
    <citation type="journal article" date="2019" name="Plant Biotechnol. J.">
        <title>Genome sequencing of the Australian wild diploid species Gossypium australe highlights disease resistance and delayed gland morphogenesis.</title>
        <authorList>
            <person name="Cai Y."/>
            <person name="Cai X."/>
            <person name="Wang Q."/>
            <person name="Wang P."/>
            <person name="Zhang Y."/>
            <person name="Cai C."/>
            <person name="Xu Y."/>
            <person name="Wang K."/>
            <person name="Zhou Z."/>
            <person name="Wang C."/>
            <person name="Geng S."/>
            <person name="Li B."/>
            <person name="Dong Q."/>
            <person name="Hou Y."/>
            <person name="Wang H."/>
            <person name="Ai P."/>
            <person name="Liu Z."/>
            <person name="Yi F."/>
            <person name="Sun M."/>
            <person name="An G."/>
            <person name="Cheng J."/>
            <person name="Zhang Y."/>
            <person name="Shi Q."/>
            <person name="Xie Y."/>
            <person name="Shi X."/>
            <person name="Chang Y."/>
            <person name="Huang F."/>
            <person name="Chen Y."/>
            <person name="Hong S."/>
            <person name="Mi L."/>
            <person name="Sun Q."/>
            <person name="Zhang L."/>
            <person name="Zhou B."/>
            <person name="Peng R."/>
            <person name="Zhang X."/>
            <person name="Liu F."/>
        </authorList>
    </citation>
    <scope>NUCLEOTIDE SEQUENCE [LARGE SCALE GENOMIC DNA]</scope>
    <source>
        <strain evidence="4">cv. PA1801</strain>
    </source>
</reference>
<evidence type="ECO:0000256" key="1">
    <source>
        <dbReference type="SAM" id="MobiDB-lite"/>
    </source>
</evidence>
<organism evidence="3 4">
    <name type="scientific">Gossypium australe</name>
    <dbReference type="NCBI Taxonomy" id="47621"/>
    <lineage>
        <taxon>Eukaryota</taxon>
        <taxon>Viridiplantae</taxon>
        <taxon>Streptophyta</taxon>
        <taxon>Embryophyta</taxon>
        <taxon>Tracheophyta</taxon>
        <taxon>Spermatophyta</taxon>
        <taxon>Magnoliopsida</taxon>
        <taxon>eudicotyledons</taxon>
        <taxon>Gunneridae</taxon>
        <taxon>Pentapetalae</taxon>
        <taxon>rosids</taxon>
        <taxon>malvids</taxon>
        <taxon>Malvales</taxon>
        <taxon>Malvaceae</taxon>
        <taxon>Malvoideae</taxon>
        <taxon>Gossypium</taxon>
    </lineage>
</organism>
<accession>A0A5B6VVA7</accession>
<feature type="compositionally biased region" description="Basic and acidic residues" evidence="1">
    <location>
        <begin position="107"/>
        <end position="117"/>
    </location>
</feature>
<dbReference type="OrthoDB" id="2272416at2759"/>
<dbReference type="Proteomes" id="UP000325315">
    <property type="component" value="Unassembled WGS sequence"/>
</dbReference>
<feature type="compositionally biased region" description="Polar residues" evidence="1">
    <location>
        <begin position="138"/>
        <end position="148"/>
    </location>
</feature>
<feature type="region of interest" description="Disordered" evidence="1">
    <location>
        <begin position="107"/>
        <end position="148"/>
    </location>
</feature>
<dbReference type="GO" id="GO:0008168">
    <property type="term" value="F:methyltransferase activity"/>
    <property type="evidence" value="ECO:0007669"/>
    <property type="project" value="UniProtKB-KW"/>
</dbReference>
<evidence type="ECO:0000259" key="2">
    <source>
        <dbReference type="Pfam" id="PF03732"/>
    </source>
</evidence>
<keyword evidence="3" id="KW-0489">Methyltransferase</keyword>
<evidence type="ECO:0000313" key="3">
    <source>
        <dbReference type="EMBL" id="KAA3472988.1"/>
    </source>
</evidence>
<comment type="caution">
    <text evidence="3">The sequence shown here is derived from an EMBL/GenBank/DDBJ whole genome shotgun (WGS) entry which is preliminary data.</text>
</comment>
<dbReference type="Pfam" id="PF08284">
    <property type="entry name" value="RVP_2"/>
    <property type="match status" value="1"/>
</dbReference>